<dbReference type="Pfam" id="PF00307">
    <property type="entry name" value="CH"/>
    <property type="match status" value="2"/>
</dbReference>
<dbReference type="GO" id="GO:0051017">
    <property type="term" value="P:actin filament bundle assembly"/>
    <property type="evidence" value="ECO:0007669"/>
    <property type="project" value="InterPro"/>
</dbReference>
<dbReference type="EMBL" id="CATOUU010000182">
    <property type="protein sequence ID" value="CAI9919640.1"/>
    <property type="molecule type" value="Genomic_DNA"/>
</dbReference>
<dbReference type="PROSITE" id="PS50021">
    <property type="entry name" value="CH"/>
    <property type="match status" value="2"/>
</dbReference>
<dbReference type="GO" id="GO:0005737">
    <property type="term" value="C:cytoplasm"/>
    <property type="evidence" value="ECO:0007669"/>
    <property type="project" value="TreeGrafter"/>
</dbReference>
<dbReference type="Proteomes" id="UP001642409">
    <property type="component" value="Unassembled WGS sequence"/>
</dbReference>
<evidence type="ECO:0000313" key="7">
    <source>
        <dbReference type="EMBL" id="CAL6104031.1"/>
    </source>
</evidence>
<dbReference type="SMART" id="SM00033">
    <property type="entry name" value="CH"/>
    <property type="match status" value="2"/>
</dbReference>
<sequence>MSTHTYSKEEVYGFTQYVNTNLKGNKKVKQFLPLDPNSEQIFQIISESDGVLLANLILSNAGDKKKIAEKALSPFNVPAFGKKLNIYQSNDNFSKCIKACELIGLKIVNIGASDLKAGKQHLILGMLWQIIRMGLNNKLVHSQHDRQQMENGVSGDSSKPLDAVANQSEFEQLILQWVNEQTDSTVQNMGKDFSDGTVMLKLMAKLAKDNLIDVPFELEQELQKSPEEKLESALQVCDLLGIERLLRPSDIQSANPKLIFTLMAETFSTSISREMGVGQDMTAQLKPAALGGEMMDNSKLSYFKNCSFVGHFHFDQLRAAGVYDIVEVVAGCGETCKNLADKHSLKINPAIFDDIVYQMMVPGVPLSEIEDQSVKMHAAVRDVIDELVQKPQTAEVQKDLFSLFKSLMIFASDENQRVQLMKTDFSYLIDKISKQKPDISTTLPLLFFLHEMSLVSGNKQFDDLAKQFITNFDVQLKELKDPEEKTALLYIAGQLNMLSKEQLIKYSMSLSTEGLNCKNDVTARTATSMSFVTLGSANPQFAQVEQILKQTLVCMHGMQDENEKSLVEVQYAQLIEQLLLTQPNQTLKFLVDNKIAQNCVQELLQPCELDELCDQRHLLAQSVIAKSIKQALDKGDFTEEGKKSAAEAAKILKSADPNTVLDQTYSNLVENNLGNEILRQAARNTTEALAQMNEKVVDVMADTMEQVAKSSSVTAFLESLSDIEQCKDILLKNPEKLVEVMDCMLACTQKYENNLIVLEKVLHAFTEYAESPMITKSGAFEQIDAFAEDLLQERSIMAQYLQMVEKMLKSGLQVIDEASNSLLTCVHAHSKDEFIMAQWFRTVSFFNYTQAGQFCEETNFFEVAKDTLANFTSNKEVVLSVMKASQALSGACADSCLQAMDCDMFRVMRQYGKFWQKEAQIVDEVVKAHLWAMFYIDGYQLIQGERDVLDELEALM</sequence>
<evidence type="ECO:0000313" key="8">
    <source>
        <dbReference type="Proteomes" id="UP001642409"/>
    </source>
</evidence>
<reference evidence="5" key="1">
    <citation type="submission" date="2023-06" db="EMBL/GenBank/DDBJ databases">
        <authorList>
            <person name="Kurt Z."/>
        </authorList>
    </citation>
    <scope>NUCLEOTIDE SEQUENCE</scope>
</reference>
<dbReference type="PANTHER" id="PTHR19961">
    <property type="entry name" value="FIMBRIN/PLASTIN"/>
    <property type="match status" value="1"/>
</dbReference>
<keyword evidence="2" id="KW-0009">Actin-binding</keyword>
<evidence type="ECO:0000259" key="3">
    <source>
        <dbReference type="PROSITE" id="PS50021"/>
    </source>
</evidence>
<dbReference type="EMBL" id="CAXDID020000542">
    <property type="protein sequence ID" value="CAL6101273.1"/>
    <property type="molecule type" value="Genomic_DNA"/>
</dbReference>
<name>A0AA86NH79_9EUKA</name>
<keyword evidence="8" id="KW-1185">Reference proteome</keyword>
<proteinExistence type="predicted"/>
<accession>A0AA86NH79</accession>
<dbReference type="GO" id="GO:0032432">
    <property type="term" value="C:actin filament bundle"/>
    <property type="evidence" value="ECO:0007669"/>
    <property type="project" value="TreeGrafter"/>
</dbReference>
<evidence type="ECO:0000256" key="2">
    <source>
        <dbReference type="ARBA" id="ARBA00023203"/>
    </source>
</evidence>
<dbReference type="InterPro" id="IPR001589">
    <property type="entry name" value="Actinin_actin-bd_CS"/>
</dbReference>
<organism evidence="5">
    <name type="scientific">Hexamita inflata</name>
    <dbReference type="NCBI Taxonomy" id="28002"/>
    <lineage>
        <taxon>Eukaryota</taxon>
        <taxon>Metamonada</taxon>
        <taxon>Diplomonadida</taxon>
        <taxon>Hexamitidae</taxon>
        <taxon>Hexamitinae</taxon>
        <taxon>Hexamita</taxon>
    </lineage>
</organism>
<dbReference type="GO" id="GO:0005884">
    <property type="term" value="C:actin filament"/>
    <property type="evidence" value="ECO:0007669"/>
    <property type="project" value="TreeGrafter"/>
</dbReference>
<dbReference type="PANTHER" id="PTHR19961:SF18">
    <property type="entry name" value="FI19014P1"/>
    <property type="match status" value="1"/>
</dbReference>
<protein>
    <submittedName>
        <fullName evidence="5 6">Plastin</fullName>
    </submittedName>
</protein>
<dbReference type="EMBL" id="CAXDID020000576">
    <property type="protein sequence ID" value="CAL6104031.1"/>
    <property type="molecule type" value="Genomic_DNA"/>
</dbReference>
<dbReference type="GO" id="GO:0051639">
    <property type="term" value="P:actin filament network formation"/>
    <property type="evidence" value="ECO:0007669"/>
    <property type="project" value="TreeGrafter"/>
</dbReference>
<evidence type="ECO:0000313" key="6">
    <source>
        <dbReference type="EMBL" id="CAL6101273.1"/>
    </source>
</evidence>
<dbReference type="SUPFAM" id="SSF47576">
    <property type="entry name" value="Calponin-homology domain, CH-domain"/>
    <property type="match status" value="1"/>
</dbReference>
<dbReference type="InterPro" id="IPR001715">
    <property type="entry name" value="CH_dom"/>
</dbReference>
<dbReference type="AlphaFoldDB" id="A0AA86NH79"/>
<dbReference type="EMBL" id="CATOUU010000055">
    <property type="protein sequence ID" value="CAI9914648.1"/>
    <property type="molecule type" value="Genomic_DNA"/>
</dbReference>
<feature type="domain" description="Calponin-homology (CH)" evidence="3">
    <location>
        <begin position="168"/>
        <end position="271"/>
    </location>
</feature>
<evidence type="ECO:0000313" key="5">
    <source>
        <dbReference type="EMBL" id="CAI9919640.1"/>
    </source>
</evidence>
<dbReference type="GO" id="GO:0051015">
    <property type="term" value="F:actin filament binding"/>
    <property type="evidence" value="ECO:0007669"/>
    <property type="project" value="InterPro"/>
</dbReference>
<dbReference type="InterPro" id="IPR016024">
    <property type="entry name" value="ARM-type_fold"/>
</dbReference>
<dbReference type="SUPFAM" id="SSF48371">
    <property type="entry name" value="ARM repeat"/>
    <property type="match status" value="1"/>
</dbReference>
<evidence type="ECO:0000256" key="1">
    <source>
        <dbReference type="ARBA" id="ARBA00022737"/>
    </source>
</evidence>
<dbReference type="InterPro" id="IPR039959">
    <property type="entry name" value="Fimbrin/Plastin"/>
</dbReference>
<gene>
    <name evidence="4" type="ORF">HINF_LOCUS2293</name>
    <name evidence="6" type="ORF">HINF_LOCUS71087</name>
    <name evidence="7" type="ORF">HINF_LOCUS72518</name>
    <name evidence="5" type="ORF">HINF_LOCUS7285</name>
</gene>
<keyword evidence="1" id="KW-0677">Repeat</keyword>
<comment type="caution">
    <text evidence="5">The sequence shown here is derived from an EMBL/GenBank/DDBJ whole genome shotgun (WGS) entry which is preliminary data.</text>
</comment>
<dbReference type="Gene3D" id="1.10.418.10">
    <property type="entry name" value="Calponin-like domain"/>
    <property type="match status" value="2"/>
</dbReference>
<dbReference type="PROSITE" id="PS00020">
    <property type="entry name" value="ACTININ_2"/>
    <property type="match status" value="1"/>
</dbReference>
<dbReference type="InterPro" id="IPR036872">
    <property type="entry name" value="CH_dom_sf"/>
</dbReference>
<evidence type="ECO:0000313" key="4">
    <source>
        <dbReference type="EMBL" id="CAI9914648.1"/>
    </source>
</evidence>
<feature type="domain" description="Calponin-homology (CH)" evidence="3">
    <location>
        <begin position="8"/>
        <end position="135"/>
    </location>
</feature>
<reference evidence="6 8" key="2">
    <citation type="submission" date="2024-07" db="EMBL/GenBank/DDBJ databases">
        <authorList>
            <person name="Akdeniz Z."/>
        </authorList>
    </citation>
    <scope>NUCLEOTIDE SEQUENCE [LARGE SCALE GENOMIC DNA]</scope>
</reference>